<keyword evidence="5 7" id="KW-0411">Iron-sulfur</keyword>
<dbReference type="GO" id="GO:0046872">
    <property type="term" value="F:metal ion binding"/>
    <property type="evidence" value="ECO:0007669"/>
    <property type="project" value="UniProtKB-KW"/>
</dbReference>
<dbReference type="AlphaFoldDB" id="A0A1T4K728"/>
<dbReference type="GO" id="GO:0051537">
    <property type="term" value="F:2 iron, 2 sulfur cluster binding"/>
    <property type="evidence" value="ECO:0007669"/>
    <property type="project" value="UniProtKB-KW"/>
</dbReference>
<evidence type="ECO:0000256" key="3">
    <source>
        <dbReference type="ARBA" id="ARBA00022723"/>
    </source>
</evidence>
<evidence type="ECO:0000313" key="8">
    <source>
        <dbReference type="EMBL" id="SJZ38212.1"/>
    </source>
</evidence>
<reference evidence="9" key="1">
    <citation type="submission" date="2017-02" db="EMBL/GenBank/DDBJ databases">
        <authorList>
            <person name="Varghese N."/>
            <person name="Submissions S."/>
        </authorList>
    </citation>
    <scope>NUCLEOTIDE SEQUENCE [LARGE SCALE GENOMIC DNA]</scope>
    <source>
        <strain evidence="9">ATCC BAA-73</strain>
    </source>
</reference>
<evidence type="ECO:0000256" key="1">
    <source>
        <dbReference type="ARBA" id="ARBA00010643"/>
    </source>
</evidence>
<dbReference type="RefSeq" id="WP_078809152.1">
    <property type="nucleotide sequence ID" value="NZ_FUWM01000005.1"/>
</dbReference>
<proteinExistence type="inferred from homology"/>
<dbReference type="FunFam" id="1.10.10.1590:FF:000001">
    <property type="entry name" value="NADH-quinone oxidoreductase subunit E"/>
    <property type="match status" value="1"/>
</dbReference>
<dbReference type="SUPFAM" id="SSF52833">
    <property type="entry name" value="Thioredoxin-like"/>
    <property type="match status" value="1"/>
</dbReference>
<evidence type="ECO:0000256" key="2">
    <source>
        <dbReference type="ARBA" id="ARBA00022714"/>
    </source>
</evidence>
<dbReference type="EMBL" id="FUWM01000005">
    <property type="protein sequence ID" value="SJZ38212.1"/>
    <property type="molecule type" value="Genomic_DNA"/>
</dbReference>
<organism evidence="8 9">
    <name type="scientific">Selenihalanaerobacter shriftii</name>
    <dbReference type="NCBI Taxonomy" id="142842"/>
    <lineage>
        <taxon>Bacteria</taxon>
        <taxon>Bacillati</taxon>
        <taxon>Bacillota</taxon>
        <taxon>Clostridia</taxon>
        <taxon>Halanaerobiales</taxon>
        <taxon>Halobacteroidaceae</taxon>
        <taxon>Selenihalanaerobacter</taxon>
    </lineage>
</organism>
<comment type="similarity">
    <text evidence="1">Belongs to the complex I 24 kDa subunit family.</text>
</comment>
<accession>A0A1T4K728</accession>
<dbReference type="Pfam" id="PF01257">
    <property type="entry name" value="2Fe-2S_thioredx"/>
    <property type="match status" value="1"/>
</dbReference>
<feature type="binding site" evidence="7">
    <location>
        <position position="134"/>
    </location>
    <ligand>
        <name>[2Fe-2S] cluster</name>
        <dbReference type="ChEBI" id="CHEBI:190135"/>
    </ligand>
</feature>
<protein>
    <submittedName>
        <fullName evidence="8">NADP-reducing hydrogenase subunit HndA</fullName>
    </submittedName>
</protein>
<name>A0A1T4K728_9FIRM</name>
<dbReference type="GO" id="GO:0016491">
    <property type="term" value="F:oxidoreductase activity"/>
    <property type="evidence" value="ECO:0007669"/>
    <property type="project" value="InterPro"/>
</dbReference>
<dbReference type="InterPro" id="IPR042128">
    <property type="entry name" value="NuoE_dom"/>
</dbReference>
<dbReference type="Gene3D" id="1.10.10.1590">
    <property type="entry name" value="NADH-quinone oxidoreductase subunit E"/>
    <property type="match status" value="1"/>
</dbReference>
<sequence length="163" mass="18013">MACQCGCSEENNEKYLSPLREILESYEQKAEDLIPVLQDAQEEYGYLPKTVLREIADSLDIFFSEVYGVATFYSQFHLEPRGENVIRVCMGTACHVKGGAQILEAVQNELGIEAGETTEDLEFTVESVACIGACGLAPVIMVNEDTHGRLVPSQISEILAQYK</sequence>
<feature type="binding site" evidence="7">
    <location>
        <position position="130"/>
    </location>
    <ligand>
        <name>[2Fe-2S] cluster</name>
        <dbReference type="ChEBI" id="CHEBI:190135"/>
    </ligand>
</feature>
<dbReference type="InterPro" id="IPR041921">
    <property type="entry name" value="NuoE_N"/>
</dbReference>
<dbReference type="NCBIfam" id="TIGR01958">
    <property type="entry name" value="nuoE_fam"/>
    <property type="match status" value="1"/>
</dbReference>
<dbReference type="Gene3D" id="3.40.30.10">
    <property type="entry name" value="Glutaredoxin"/>
    <property type="match status" value="1"/>
</dbReference>
<keyword evidence="4 7" id="KW-0408">Iron</keyword>
<comment type="cofactor">
    <cofactor evidence="7">
        <name>[2Fe-2S] cluster</name>
        <dbReference type="ChEBI" id="CHEBI:190135"/>
    </cofactor>
    <text evidence="7">Binds 1 [2Fe-2S] cluster.</text>
</comment>
<dbReference type="CDD" id="cd03064">
    <property type="entry name" value="TRX_Fd_NuoE"/>
    <property type="match status" value="1"/>
</dbReference>
<evidence type="ECO:0000313" key="9">
    <source>
        <dbReference type="Proteomes" id="UP000190625"/>
    </source>
</evidence>
<evidence type="ECO:0000256" key="5">
    <source>
        <dbReference type="ARBA" id="ARBA00023014"/>
    </source>
</evidence>
<dbReference type="FunFam" id="3.40.30.10:FF:000015">
    <property type="entry name" value="NADH-quinone oxidoreductase subunit E"/>
    <property type="match status" value="1"/>
</dbReference>
<dbReference type="OrthoDB" id="9807941at2"/>
<dbReference type="InterPro" id="IPR036249">
    <property type="entry name" value="Thioredoxin-like_sf"/>
</dbReference>
<dbReference type="STRING" id="142842.SAMN02745118_00657"/>
<comment type="cofactor">
    <cofactor evidence="6">
        <name>[2Fe-2S] cluster</name>
        <dbReference type="ChEBI" id="CHEBI:190135"/>
    </cofactor>
</comment>
<dbReference type="Proteomes" id="UP000190625">
    <property type="component" value="Unassembled WGS sequence"/>
</dbReference>
<keyword evidence="9" id="KW-1185">Reference proteome</keyword>
<evidence type="ECO:0000256" key="6">
    <source>
        <dbReference type="ARBA" id="ARBA00034078"/>
    </source>
</evidence>
<evidence type="ECO:0000256" key="4">
    <source>
        <dbReference type="ARBA" id="ARBA00023004"/>
    </source>
</evidence>
<evidence type="ECO:0000256" key="7">
    <source>
        <dbReference type="PIRSR" id="PIRSR000216-1"/>
    </source>
</evidence>
<dbReference type="NCBIfam" id="NF005722">
    <property type="entry name" value="PRK07539.1-2"/>
    <property type="match status" value="1"/>
</dbReference>
<feature type="binding site" evidence="7">
    <location>
        <position position="89"/>
    </location>
    <ligand>
        <name>[2Fe-2S] cluster</name>
        <dbReference type="ChEBI" id="CHEBI:190135"/>
    </ligand>
</feature>
<keyword evidence="3 7" id="KW-0479">Metal-binding</keyword>
<dbReference type="InterPro" id="IPR028431">
    <property type="entry name" value="NADP_DH_HndA-like"/>
</dbReference>
<keyword evidence="2 7" id="KW-0001">2Fe-2S</keyword>
<dbReference type="InterPro" id="IPR002023">
    <property type="entry name" value="NuoE-like"/>
</dbReference>
<dbReference type="PANTHER" id="PTHR43342">
    <property type="entry name" value="NADH-QUINONE OXIDOREDUCTASE, E SUBUNIT"/>
    <property type="match status" value="1"/>
</dbReference>
<dbReference type="PIRSF" id="PIRSF000216">
    <property type="entry name" value="NADH_DH_24kDa"/>
    <property type="match status" value="1"/>
</dbReference>
<feature type="binding site" evidence="7">
    <location>
        <position position="94"/>
    </location>
    <ligand>
        <name>[2Fe-2S] cluster</name>
        <dbReference type="ChEBI" id="CHEBI:190135"/>
    </ligand>
</feature>
<dbReference type="PANTHER" id="PTHR43342:SF1">
    <property type="entry name" value="BIFURCATING [FEFE] HYDROGENASE GAMMA SUBUNIT"/>
    <property type="match status" value="1"/>
</dbReference>
<gene>
    <name evidence="8" type="ORF">SAMN02745118_00657</name>
</gene>